<evidence type="ECO:0000256" key="4">
    <source>
        <dbReference type="SAM" id="MobiDB-lite"/>
    </source>
</evidence>
<evidence type="ECO:0000313" key="7">
    <source>
        <dbReference type="Proteomes" id="UP000292052"/>
    </source>
</evidence>
<dbReference type="SUPFAM" id="SSF50985">
    <property type="entry name" value="RCC1/BLIP-II"/>
    <property type="match status" value="2"/>
</dbReference>
<dbReference type="InterPro" id="IPR003123">
    <property type="entry name" value="VPS9"/>
</dbReference>
<dbReference type="GO" id="GO:0031267">
    <property type="term" value="F:small GTPase binding"/>
    <property type="evidence" value="ECO:0007669"/>
    <property type="project" value="TreeGrafter"/>
</dbReference>
<dbReference type="GO" id="GO:0016197">
    <property type="term" value="P:endosomal transport"/>
    <property type="evidence" value="ECO:0007669"/>
    <property type="project" value="TreeGrafter"/>
</dbReference>
<dbReference type="InterPro" id="IPR051984">
    <property type="entry name" value="Alsin"/>
</dbReference>
<dbReference type="Gene3D" id="2.130.10.30">
    <property type="entry name" value="Regulator of chromosome condensation 1/beta-lactamase-inhibitor protein II"/>
    <property type="match status" value="2"/>
</dbReference>
<dbReference type="InterPro" id="IPR009091">
    <property type="entry name" value="RCC1/BLIP-II"/>
</dbReference>
<dbReference type="GO" id="GO:0005737">
    <property type="term" value="C:cytoplasm"/>
    <property type="evidence" value="ECO:0007669"/>
    <property type="project" value="TreeGrafter"/>
</dbReference>
<dbReference type="PANTHER" id="PTHR46089:SF2">
    <property type="entry name" value="ALSIN HOMOLOG"/>
    <property type="match status" value="1"/>
</dbReference>
<dbReference type="PANTHER" id="PTHR46089">
    <property type="entry name" value="ALSIN HOMOLOG"/>
    <property type="match status" value="1"/>
</dbReference>
<dbReference type="STRING" id="1661398.A0A482VKL1"/>
<dbReference type="Gene3D" id="1.20.1050.80">
    <property type="entry name" value="VPS9 domain"/>
    <property type="match status" value="1"/>
</dbReference>
<keyword evidence="2" id="KW-0677">Repeat</keyword>
<dbReference type="Pfam" id="PF02204">
    <property type="entry name" value="VPS9"/>
    <property type="match status" value="1"/>
</dbReference>
<dbReference type="InterPro" id="IPR057248">
    <property type="entry name" value="Alsin-like_PH"/>
</dbReference>
<gene>
    <name evidence="6" type="ORF">BDFB_006731</name>
</gene>
<dbReference type="SUPFAM" id="SSF50729">
    <property type="entry name" value="PH domain-like"/>
    <property type="match status" value="1"/>
</dbReference>
<dbReference type="PROSITE" id="PS51205">
    <property type="entry name" value="VPS9"/>
    <property type="match status" value="1"/>
</dbReference>
<dbReference type="GO" id="GO:0005085">
    <property type="term" value="F:guanyl-nucleotide exchange factor activity"/>
    <property type="evidence" value="ECO:0007669"/>
    <property type="project" value="UniProtKB-KW"/>
</dbReference>
<evidence type="ECO:0000313" key="6">
    <source>
        <dbReference type="EMBL" id="RZC33156.1"/>
    </source>
</evidence>
<accession>A0A482VKL1</accession>
<dbReference type="Pfam" id="PF25384">
    <property type="entry name" value="Alsin_RLD"/>
    <property type="match status" value="1"/>
</dbReference>
<dbReference type="SUPFAM" id="SSF82185">
    <property type="entry name" value="Histone H3 K4-specific methyltransferase SET7/9 N-terminal domain"/>
    <property type="match status" value="2"/>
</dbReference>
<keyword evidence="1" id="KW-0344">Guanine-nucleotide releasing factor</keyword>
<comment type="caution">
    <text evidence="6">The sequence shown here is derived from an EMBL/GenBank/DDBJ whole genome shotgun (WGS) entry which is preliminary data.</text>
</comment>
<dbReference type="InterPro" id="IPR000408">
    <property type="entry name" value="Reg_chr_condens"/>
</dbReference>
<sequence>MASNISLWHLTKSIEVRTEIKESITRISNIENHLYLLTANNYLYHGIIQTNEDVHYLELECYDDWKVIDIDCCKDSLYVVDIEGSVFRCTKNLEISNEICLIEDYQCSRGHTGTKCKMKVSKLSIGEYGQLFVTEFGHLWASGYMPQIGINSEIPRKVNFFNGRLVHSVNVGNDFAIAIVSKQMKSDDTDSDEEDVFILNCPQCLSASQLTSPASQTSISEICPLGVKVQGSYDIETTSTSSKNDSSISSNDRKHNQSDEELEKSDDNQKVEKNIIFRNTEAAKEFLTRQISRMSSAGEEYFVECTEKPTRIIKENMTNVASFVYEGVKTVGDKVVTLSRHVSGSSDCNSIVEPNSDVNIPRTASKDDCACSLSQCTSEKDLTEGEIKDRIATIIKSGSNLINCEVWTWGNIIHGQLGIGDIIKRERPMIITKLSNIGVRKVSVQNYHAAVLTLDGRAYIWGRNNHNQVTMDSNMDQSSPKLYNNSKDERVKDIVCGEYYTALLTNNMNLIYFGKETSKCSNLYSNDTQNNTKANKIVLFRNLLCSLQYTLLNVGTCLDNFFIHFLLDEQKFLEEMLVVQLSIIKPLQKKNINTSSATLYEELCKTYMDLLYFWAANVQSLLEYSNGLISLCDIIIFKNLEEFIFVYKNYINTVFNVISIDGFHVISKLIEISQSLYKLRPESFTKKEKNNEEQIIATYLLAPFEKLDTYTTIIQNYTKQDQKYKDTATKWSDFVEEEGQKKQQAELTKEFWLNSGKVVDFLKSSDRRLIRDSHKYPIHLQNASRFSSHWFVLFSDLFVHMNGSTSHLHNLTTIWIEPQQDEASQQYQICLKMPEETLVLCTNEAETKIDWFHALQNAIKTAMNKNEALQPPTVRNGSYNFIKSGFLKDAVYTGRWLNSKMHGNGKLQWPDGKVYTGQFSNNQLSGYGVMEIPNVGIYEGQWKDNQQNGFGIFTYANTDVYKGHFKDGQPHGHGFLRKGNFMANAASFYIGDWVSGLKSGYGVMDDIVTGEKYIGSWQDNKKHGNGLIVTSDGIYYEGIFNQDALTGQGVMILEDGTHYEGEFRGTGILYGKGTLTLPSGHTIEGNLSGSWNEGIKISNGTFARNCEKTLPKSFKEFCTPVHQKWKALFKQCYHVLGVPEKNGAKAQDTQKIWQNVAVYLSNTSNSIKKAKNAEKKFQNSLNNLDIIPPFGREKLDVLTYVEVKNYLSKAFESNFHPLGSLLTDLSEAYTTTYGGRAHPLLLSHAIAELHYICKRLYEIVRFLFPALPPYDKESLIENSDSEEIINYQSLLYPLILPKVHHPLFTLFTLKNEQQERQYKRTLMEWNKQSDYTLMAFLSVDQKFFKMEDQPYSVSPTPHVFEDAIETLQQLKSTFSPTEKLLVIRQTVEKMTPVAQELLGKNYVWNMDDLFPIFLFVVVRARIPDLGSELDFVDNFMDPSLESGELGIMYTTLKASYQQILQEKVSNY</sequence>
<evidence type="ECO:0000259" key="5">
    <source>
        <dbReference type="PROSITE" id="PS51205"/>
    </source>
</evidence>
<dbReference type="Pfam" id="PF25383">
    <property type="entry name" value="PH_alsin"/>
    <property type="match status" value="1"/>
</dbReference>
<feature type="repeat" description="RCC1" evidence="3">
    <location>
        <begin position="404"/>
        <end position="455"/>
    </location>
</feature>
<dbReference type="InterPro" id="IPR003409">
    <property type="entry name" value="MORN"/>
</dbReference>
<dbReference type="InterPro" id="IPR037191">
    <property type="entry name" value="VPS9_dom_sf"/>
</dbReference>
<dbReference type="InterPro" id="IPR011993">
    <property type="entry name" value="PH-like_dom_sf"/>
</dbReference>
<dbReference type="OrthoDB" id="48314at2759"/>
<dbReference type="Gene3D" id="2.20.110.10">
    <property type="entry name" value="Histone H3 K4-specific methyltransferase SET7/9 N-terminal domain"/>
    <property type="match status" value="3"/>
</dbReference>
<dbReference type="Gene3D" id="2.30.29.30">
    <property type="entry name" value="Pleckstrin-homology domain (PH domain)/Phosphotyrosine-binding domain (PTB)"/>
    <property type="match status" value="1"/>
</dbReference>
<feature type="domain" description="VPS9" evidence="5">
    <location>
        <begin position="1327"/>
        <end position="1467"/>
    </location>
</feature>
<dbReference type="Proteomes" id="UP000292052">
    <property type="component" value="Unassembled WGS sequence"/>
</dbReference>
<dbReference type="Pfam" id="PF02493">
    <property type="entry name" value="MORN"/>
    <property type="match status" value="7"/>
</dbReference>
<evidence type="ECO:0000256" key="1">
    <source>
        <dbReference type="ARBA" id="ARBA00022658"/>
    </source>
</evidence>
<dbReference type="EMBL" id="QDEB01091473">
    <property type="protein sequence ID" value="RZC33156.1"/>
    <property type="molecule type" value="Genomic_DNA"/>
</dbReference>
<dbReference type="SUPFAM" id="SSF109993">
    <property type="entry name" value="VPS9 domain"/>
    <property type="match status" value="1"/>
</dbReference>
<feature type="compositionally biased region" description="Low complexity" evidence="4">
    <location>
        <begin position="237"/>
        <end position="250"/>
    </location>
</feature>
<dbReference type="PROSITE" id="PS50012">
    <property type="entry name" value="RCC1_3"/>
    <property type="match status" value="2"/>
</dbReference>
<organism evidence="6 7">
    <name type="scientific">Asbolus verrucosus</name>
    <name type="common">Desert ironclad beetle</name>
    <dbReference type="NCBI Taxonomy" id="1661398"/>
    <lineage>
        <taxon>Eukaryota</taxon>
        <taxon>Metazoa</taxon>
        <taxon>Ecdysozoa</taxon>
        <taxon>Arthropoda</taxon>
        <taxon>Hexapoda</taxon>
        <taxon>Insecta</taxon>
        <taxon>Pterygota</taxon>
        <taxon>Neoptera</taxon>
        <taxon>Endopterygota</taxon>
        <taxon>Coleoptera</taxon>
        <taxon>Polyphaga</taxon>
        <taxon>Cucujiformia</taxon>
        <taxon>Tenebrionidae</taxon>
        <taxon>Pimeliinae</taxon>
        <taxon>Asbolus</taxon>
    </lineage>
</organism>
<dbReference type="Pfam" id="PF26202">
    <property type="entry name" value="HA_Alsin"/>
    <property type="match status" value="1"/>
</dbReference>
<dbReference type="InterPro" id="IPR059093">
    <property type="entry name" value="HA_Alsin"/>
</dbReference>
<reference evidence="6 7" key="1">
    <citation type="submission" date="2017-03" db="EMBL/GenBank/DDBJ databases">
        <title>Genome of the blue death feigning beetle - Asbolus verrucosus.</title>
        <authorList>
            <person name="Rider S.D."/>
        </authorList>
    </citation>
    <scope>NUCLEOTIDE SEQUENCE [LARGE SCALE GENOMIC DNA]</scope>
    <source>
        <strain evidence="6">Butters</strain>
        <tissue evidence="6">Head and leg muscle</tissue>
    </source>
</reference>
<dbReference type="SMART" id="SM00698">
    <property type="entry name" value="MORN"/>
    <property type="match status" value="8"/>
</dbReference>
<keyword evidence="7" id="KW-1185">Reference proteome</keyword>
<evidence type="ECO:0000256" key="2">
    <source>
        <dbReference type="ARBA" id="ARBA00022737"/>
    </source>
</evidence>
<proteinExistence type="predicted"/>
<evidence type="ECO:0000256" key="3">
    <source>
        <dbReference type="PROSITE-ProRule" id="PRU00235"/>
    </source>
</evidence>
<feature type="repeat" description="RCC1" evidence="3">
    <location>
        <begin position="456"/>
        <end position="507"/>
    </location>
</feature>
<protein>
    <submittedName>
        <fullName evidence="6">Alsin</fullName>
    </submittedName>
</protein>
<dbReference type="Pfam" id="PF25389">
    <property type="entry name" value="DH_ALS2"/>
    <property type="match status" value="1"/>
</dbReference>
<feature type="region of interest" description="Disordered" evidence="4">
    <location>
        <begin position="236"/>
        <end position="273"/>
    </location>
</feature>
<dbReference type="CDD" id="cd13269">
    <property type="entry name" value="PH_alsin"/>
    <property type="match status" value="1"/>
</dbReference>
<name>A0A482VKL1_ASBVE</name>